<dbReference type="Proteomes" id="UP000249590">
    <property type="component" value="Unassembled WGS sequence"/>
</dbReference>
<comment type="caution">
    <text evidence="2">The sequence shown here is derived from an EMBL/GenBank/DDBJ whole genome shotgun (WGS) entry which is preliminary data.</text>
</comment>
<dbReference type="EMBL" id="QHHQ01000001">
    <property type="protein sequence ID" value="RAI04507.1"/>
    <property type="molecule type" value="Genomic_DNA"/>
</dbReference>
<dbReference type="Pfam" id="PF20358">
    <property type="entry name" value="DUF6653"/>
    <property type="match status" value="1"/>
</dbReference>
<evidence type="ECO:0000313" key="2">
    <source>
        <dbReference type="EMBL" id="RAI04507.1"/>
    </source>
</evidence>
<feature type="transmembrane region" description="Helical" evidence="1">
    <location>
        <begin position="92"/>
        <end position="113"/>
    </location>
</feature>
<feature type="transmembrane region" description="Helical" evidence="1">
    <location>
        <begin position="36"/>
        <end position="54"/>
    </location>
</feature>
<dbReference type="OrthoDB" id="1442233at2"/>
<gene>
    <name evidence="2" type="ORF">DLJ53_04240</name>
</gene>
<keyword evidence="1" id="KW-0812">Transmembrane</keyword>
<sequence length="149" mass="16530">MAMDEATWARHASPWSVWTRVPILPAMALAVYSRAWIGWWALLPVALLAFWTLVNPRIFPPPRSLGSWASRGVMGERIWLARSERPIPPHHARAATMLSAASLVGVAVLAYGLLVLDPWATVAGTILAAGAKLWFVDRMVWLHDETDAR</sequence>
<dbReference type="InterPro" id="IPR046595">
    <property type="entry name" value="DUF6653"/>
</dbReference>
<keyword evidence="3" id="KW-1185">Reference proteome</keyword>
<name>A0A8B2NWJ3_9HYPH</name>
<dbReference type="AlphaFoldDB" id="A0A8B2NWJ3"/>
<proteinExistence type="predicted"/>
<evidence type="ECO:0000256" key="1">
    <source>
        <dbReference type="SAM" id="Phobius"/>
    </source>
</evidence>
<organism evidence="2 3">
    <name type="scientific">Acuticoccus sediminis</name>
    <dbReference type="NCBI Taxonomy" id="2184697"/>
    <lineage>
        <taxon>Bacteria</taxon>
        <taxon>Pseudomonadati</taxon>
        <taxon>Pseudomonadota</taxon>
        <taxon>Alphaproteobacteria</taxon>
        <taxon>Hyphomicrobiales</taxon>
        <taxon>Amorphaceae</taxon>
        <taxon>Acuticoccus</taxon>
    </lineage>
</organism>
<keyword evidence="1" id="KW-0472">Membrane</keyword>
<accession>A0A8B2NWJ3</accession>
<protein>
    <submittedName>
        <fullName evidence="2">Uncharacterized protein</fullName>
    </submittedName>
</protein>
<keyword evidence="1" id="KW-1133">Transmembrane helix</keyword>
<reference evidence="2 3" key="1">
    <citation type="submission" date="2018-05" db="EMBL/GenBank/DDBJ databases">
        <title>Acuticoccus sediminis sp. nov., isolated from deep-sea sediment of Indian Ocean.</title>
        <authorList>
            <person name="Liu X."/>
            <person name="Lai Q."/>
            <person name="Du Y."/>
            <person name="Sun F."/>
            <person name="Zhang X."/>
            <person name="Wang S."/>
            <person name="Shao Z."/>
        </authorList>
    </citation>
    <scope>NUCLEOTIDE SEQUENCE [LARGE SCALE GENOMIC DNA]</scope>
    <source>
        <strain evidence="2 3">PTG4-2</strain>
    </source>
</reference>
<evidence type="ECO:0000313" key="3">
    <source>
        <dbReference type="Proteomes" id="UP000249590"/>
    </source>
</evidence>